<reference evidence="3 4" key="1">
    <citation type="submission" date="2019-05" db="EMBL/GenBank/DDBJ databases">
        <title>Emergence of the Ug99 lineage of the wheat stem rust pathogen through somatic hybridization.</title>
        <authorList>
            <person name="Li F."/>
            <person name="Upadhyaya N.M."/>
            <person name="Sperschneider J."/>
            <person name="Matny O."/>
            <person name="Nguyen-Phuc H."/>
            <person name="Mago R."/>
            <person name="Raley C."/>
            <person name="Miller M.E."/>
            <person name="Silverstein K.A.T."/>
            <person name="Henningsen E."/>
            <person name="Hirsch C.D."/>
            <person name="Visser B."/>
            <person name="Pretorius Z.A."/>
            <person name="Steffenson B.J."/>
            <person name="Schwessinger B."/>
            <person name="Dodds P.N."/>
            <person name="Figueroa M."/>
        </authorList>
    </citation>
    <scope>NUCLEOTIDE SEQUENCE [LARGE SCALE GENOMIC DNA]</scope>
    <source>
        <strain evidence="3 4">Ug99</strain>
    </source>
</reference>
<accession>A0A5B0LRF1</accession>
<evidence type="ECO:0000313" key="3">
    <source>
        <dbReference type="EMBL" id="KAA1066925.1"/>
    </source>
</evidence>
<dbReference type="GO" id="GO:0016020">
    <property type="term" value="C:membrane"/>
    <property type="evidence" value="ECO:0007669"/>
    <property type="project" value="InterPro"/>
</dbReference>
<evidence type="ECO:0000256" key="2">
    <source>
        <dbReference type="SAM" id="Phobius"/>
    </source>
</evidence>
<feature type="region of interest" description="Disordered" evidence="1">
    <location>
        <begin position="184"/>
        <end position="230"/>
    </location>
</feature>
<dbReference type="EMBL" id="VDEP01000508">
    <property type="protein sequence ID" value="KAA1066925.1"/>
    <property type="molecule type" value="Genomic_DNA"/>
</dbReference>
<keyword evidence="2" id="KW-1133">Transmembrane helix</keyword>
<gene>
    <name evidence="3" type="ORF">PGTUg99_014380</name>
</gene>
<feature type="compositionally biased region" description="Basic residues" evidence="1">
    <location>
        <begin position="25"/>
        <end position="38"/>
    </location>
</feature>
<feature type="transmembrane region" description="Helical" evidence="2">
    <location>
        <begin position="256"/>
        <end position="276"/>
    </location>
</feature>
<dbReference type="Proteomes" id="UP000325313">
    <property type="component" value="Unassembled WGS sequence"/>
</dbReference>
<dbReference type="Pfam" id="PF05439">
    <property type="entry name" value="JTB"/>
    <property type="match status" value="1"/>
</dbReference>
<sequence length="298" mass="32192">MSSRYDRQEQTESTEGSINELSSRTGRRRGSRRRRRISSTRSSPLSTLQSTLHPSILLALVLIISVSGTIGSPSDALPPPTEPGPSPVSSAIQAQATTLTQPQLSHNYSDISPADYACQPIGPCQPCPIDELSNPVCQIYHNRRLVDCIYLGSSSPALIASILRNPSTYATGLMIHHTSIEYLPTTDSSSTTPTTSTTSSSTSSPSTTTSESKEPSGRAPRTEASHQDDIGTGMGAAEFQTWEACERVVLKEQQDFYEFVLCNVAIAILSLIVYGFRTKQLVIKQYGKLAARIGILPS</sequence>
<organism evidence="3 4">
    <name type="scientific">Puccinia graminis f. sp. tritici</name>
    <dbReference type="NCBI Taxonomy" id="56615"/>
    <lineage>
        <taxon>Eukaryota</taxon>
        <taxon>Fungi</taxon>
        <taxon>Dikarya</taxon>
        <taxon>Basidiomycota</taxon>
        <taxon>Pucciniomycotina</taxon>
        <taxon>Pucciniomycetes</taxon>
        <taxon>Pucciniales</taxon>
        <taxon>Pucciniaceae</taxon>
        <taxon>Puccinia</taxon>
    </lineage>
</organism>
<evidence type="ECO:0000313" key="4">
    <source>
        <dbReference type="Proteomes" id="UP000325313"/>
    </source>
</evidence>
<name>A0A5B0LRF1_PUCGR</name>
<proteinExistence type="predicted"/>
<feature type="compositionally biased region" description="Basic and acidic residues" evidence="1">
    <location>
        <begin position="1"/>
        <end position="10"/>
    </location>
</feature>
<feature type="compositionally biased region" description="Basic and acidic residues" evidence="1">
    <location>
        <begin position="211"/>
        <end position="229"/>
    </location>
</feature>
<feature type="compositionally biased region" description="Low complexity" evidence="1">
    <location>
        <begin position="184"/>
        <end position="210"/>
    </location>
</feature>
<feature type="region of interest" description="Disordered" evidence="1">
    <location>
        <begin position="1"/>
        <end position="47"/>
    </location>
</feature>
<keyword evidence="2" id="KW-0472">Membrane</keyword>
<protein>
    <submittedName>
        <fullName evidence="3">Uncharacterized protein</fullName>
    </submittedName>
</protein>
<comment type="caution">
    <text evidence="3">The sequence shown here is derived from an EMBL/GenBank/DDBJ whole genome shotgun (WGS) entry which is preliminary data.</text>
</comment>
<keyword evidence="2" id="KW-0812">Transmembrane</keyword>
<feature type="compositionally biased region" description="Polar residues" evidence="1">
    <location>
        <begin position="11"/>
        <end position="20"/>
    </location>
</feature>
<evidence type="ECO:0000256" key="1">
    <source>
        <dbReference type="SAM" id="MobiDB-lite"/>
    </source>
</evidence>
<dbReference type="InterPro" id="IPR008657">
    <property type="entry name" value="JTB"/>
</dbReference>
<dbReference type="AlphaFoldDB" id="A0A5B0LRF1"/>